<dbReference type="Proteomes" id="UP000530412">
    <property type="component" value="Unassembled WGS sequence"/>
</dbReference>
<evidence type="ECO:0000313" key="3">
    <source>
        <dbReference type="EMBL" id="MBA8948263.1"/>
    </source>
</evidence>
<protein>
    <submittedName>
        <fullName evidence="3">Uncharacterized protein</fullName>
    </submittedName>
</protein>
<feature type="region of interest" description="Disordered" evidence="1">
    <location>
        <begin position="41"/>
        <end position="60"/>
    </location>
</feature>
<gene>
    <name evidence="3" type="ORF">FHS33_006736</name>
</gene>
<evidence type="ECO:0000313" key="4">
    <source>
        <dbReference type="Proteomes" id="UP000530412"/>
    </source>
</evidence>
<name>A0AA40SL07_9ACTN</name>
<reference evidence="3 4" key="1">
    <citation type="submission" date="2020-08" db="EMBL/GenBank/DDBJ databases">
        <title>Genomic Encyclopedia of Type Strains, Phase III (KMG-III): the genomes of soil and plant-associated and newly described type strains.</title>
        <authorList>
            <person name="Whitman W."/>
        </authorList>
    </citation>
    <scope>NUCLEOTIDE SEQUENCE [LARGE SCALE GENOMIC DNA]</scope>
    <source>
        <strain evidence="3 4">CECT 3271</strain>
    </source>
</reference>
<organism evidence="3 4">
    <name type="scientific">Streptomyces calvus</name>
    <dbReference type="NCBI Taxonomy" id="67282"/>
    <lineage>
        <taxon>Bacteria</taxon>
        <taxon>Bacillati</taxon>
        <taxon>Actinomycetota</taxon>
        <taxon>Actinomycetes</taxon>
        <taxon>Kitasatosporales</taxon>
        <taxon>Streptomycetaceae</taxon>
        <taxon>Streptomyces</taxon>
    </lineage>
</organism>
<feature type="signal peptide" evidence="2">
    <location>
        <begin position="1"/>
        <end position="27"/>
    </location>
</feature>
<evidence type="ECO:0000256" key="2">
    <source>
        <dbReference type="SAM" id="SignalP"/>
    </source>
</evidence>
<dbReference type="AlphaFoldDB" id="A0AA40SL07"/>
<feature type="compositionally biased region" description="Polar residues" evidence="1">
    <location>
        <begin position="47"/>
        <end position="60"/>
    </location>
</feature>
<keyword evidence="2" id="KW-0732">Signal</keyword>
<proteinExistence type="predicted"/>
<comment type="caution">
    <text evidence="3">The sequence shown here is derived from an EMBL/GenBank/DDBJ whole genome shotgun (WGS) entry which is preliminary data.</text>
</comment>
<feature type="chain" id="PRO_5041294413" evidence="2">
    <location>
        <begin position="28"/>
        <end position="60"/>
    </location>
</feature>
<sequence length="60" mass="6233">MRTRTILAAAVTAGTLAALVPAVSAQAAEYSSALKIRGIQYDAPGRDSNNCSTGNTDEEY</sequence>
<dbReference type="EMBL" id="JACJIE010000031">
    <property type="protein sequence ID" value="MBA8948263.1"/>
    <property type="molecule type" value="Genomic_DNA"/>
</dbReference>
<accession>A0AA40SL07</accession>
<evidence type="ECO:0000256" key="1">
    <source>
        <dbReference type="SAM" id="MobiDB-lite"/>
    </source>
</evidence>